<evidence type="ECO:0000313" key="3">
    <source>
        <dbReference type="Proteomes" id="UP000000269"/>
    </source>
</evidence>
<dbReference type="Proteomes" id="UP000000269">
    <property type="component" value="Chromosome"/>
</dbReference>
<dbReference type="KEGG" id="aoe:Clos_2865"/>
<name>A8MKR2_ALKOO</name>
<evidence type="ECO:0000313" key="2">
    <source>
        <dbReference type="EMBL" id="ABW20394.1"/>
    </source>
</evidence>
<dbReference type="AlphaFoldDB" id="A8MKR2"/>
<proteinExistence type="predicted"/>
<keyword evidence="1" id="KW-0812">Transmembrane</keyword>
<reference evidence="3" key="1">
    <citation type="submission" date="2007-10" db="EMBL/GenBank/DDBJ databases">
        <title>Complete genome of Alkaliphilus oremlandii OhILAs.</title>
        <authorList>
            <person name="Copeland A."/>
            <person name="Lucas S."/>
            <person name="Lapidus A."/>
            <person name="Barry K."/>
            <person name="Detter J.C."/>
            <person name="Glavina del Rio T."/>
            <person name="Hammon N."/>
            <person name="Israni S."/>
            <person name="Dalin E."/>
            <person name="Tice H."/>
            <person name="Pitluck S."/>
            <person name="Chain P."/>
            <person name="Malfatti S."/>
            <person name="Shin M."/>
            <person name="Vergez L."/>
            <person name="Schmutz J."/>
            <person name="Larimer F."/>
            <person name="Land M."/>
            <person name="Hauser L."/>
            <person name="Kyrpides N."/>
            <person name="Mikhailova N."/>
            <person name="Stolz J.F."/>
            <person name="Dawson A."/>
            <person name="Fisher E."/>
            <person name="Crable B."/>
            <person name="Perera E."/>
            <person name="Lisak J."/>
            <person name="Ranganathan M."/>
            <person name="Basu P."/>
            <person name="Richardson P."/>
        </authorList>
    </citation>
    <scope>NUCLEOTIDE SEQUENCE [LARGE SCALE GENOMIC DNA]</scope>
    <source>
        <strain evidence="3">OhILAs</strain>
    </source>
</reference>
<organism evidence="2 3">
    <name type="scientific">Alkaliphilus oremlandii (strain OhILAs)</name>
    <name type="common">Clostridium oremlandii (strain OhILAs)</name>
    <dbReference type="NCBI Taxonomy" id="350688"/>
    <lineage>
        <taxon>Bacteria</taxon>
        <taxon>Bacillati</taxon>
        <taxon>Bacillota</taxon>
        <taxon>Clostridia</taxon>
        <taxon>Peptostreptococcales</taxon>
        <taxon>Natronincolaceae</taxon>
        <taxon>Alkaliphilus</taxon>
    </lineage>
</organism>
<accession>A8MKR2</accession>
<dbReference type="EMBL" id="CP000853">
    <property type="protein sequence ID" value="ABW20394.1"/>
    <property type="molecule type" value="Genomic_DNA"/>
</dbReference>
<dbReference type="HOGENOM" id="CLU_101313_1_0_9"/>
<evidence type="ECO:0000256" key="1">
    <source>
        <dbReference type="SAM" id="Phobius"/>
    </source>
</evidence>
<dbReference type="InterPro" id="IPR027981">
    <property type="entry name" value="DUF4446"/>
</dbReference>
<dbReference type="RefSeq" id="WP_012160701.1">
    <property type="nucleotide sequence ID" value="NC_009922.1"/>
</dbReference>
<keyword evidence="1" id="KW-1133">Transmembrane helix</keyword>
<keyword evidence="3" id="KW-1185">Reference proteome</keyword>
<dbReference type="Pfam" id="PF14584">
    <property type="entry name" value="DUF4446"/>
    <property type="match status" value="1"/>
</dbReference>
<feature type="transmembrane region" description="Helical" evidence="1">
    <location>
        <begin position="14"/>
        <end position="36"/>
    </location>
</feature>
<gene>
    <name evidence="2" type="ordered locus">Clos_2865</name>
</gene>
<evidence type="ECO:0008006" key="4">
    <source>
        <dbReference type="Google" id="ProtNLM"/>
    </source>
</evidence>
<sequence length="182" mass="20634">MAFITNILEEYRDILFIASLGLNILTIIFLIINMGISSNLKEKYRKLVRGTDGKQIESILFEHLDKIEDVHQRLNQFEGKLEIFNNRLSFCVQRVGIIRYNAFDDTGSDLSYSIALLDENNDGIIITGIYGRIETVSYAKPVKNGVSNYSLSVEELQALERAKVNALDRVDLKGNRSSRQVG</sequence>
<dbReference type="eggNOG" id="COG1196">
    <property type="taxonomic scope" value="Bacteria"/>
</dbReference>
<dbReference type="STRING" id="350688.Clos_2865"/>
<dbReference type="OrthoDB" id="5244042at2"/>
<protein>
    <recommendedName>
        <fullName evidence="4">DUF4446 domain-containing protein</fullName>
    </recommendedName>
</protein>
<keyword evidence="1" id="KW-0472">Membrane</keyword>